<evidence type="ECO:0000313" key="3">
    <source>
        <dbReference type="Proteomes" id="UP001153620"/>
    </source>
</evidence>
<organism evidence="2 3">
    <name type="scientific">Chironomus riparius</name>
    <dbReference type="NCBI Taxonomy" id="315576"/>
    <lineage>
        <taxon>Eukaryota</taxon>
        <taxon>Metazoa</taxon>
        <taxon>Ecdysozoa</taxon>
        <taxon>Arthropoda</taxon>
        <taxon>Hexapoda</taxon>
        <taxon>Insecta</taxon>
        <taxon>Pterygota</taxon>
        <taxon>Neoptera</taxon>
        <taxon>Endopterygota</taxon>
        <taxon>Diptera</taxon>
        <taxon>Nematocera</taxon>
        <taxon>Chironomoidea</taxon>
        <taxon>Chironomidae</taxon>
        <taxon>Chironominae</taxon>
        <taxon>Chironomus</taxon>
    </lineage>
</organism>
<feature type="chain" id="PRO_5040305951" evidence="1">
    <location>
        <begin position="21"/>
        <end position="2131"/>
    </location>
</feature>
<proteinExistence type="predicted"/>
<reference evidence="2" key="2">
    <citation type="submission" date="2022-10" db="EMBL/GenBank/DDBJ databases">
        <authorList>
            <consortium name="ENA_rothamsted_submissions"/>
            <consortium name="culmorum"/>
            <person name="King R."/>
        </authorList>
    </citation>
    <scope>NUCLEOTIDE SEQUENCE</scope>
</reference>
<name>A0A9N9RMB2_9DIPT</name>
<feature type="signal peptide" evidence="1">
    <location>
        <begin position="1"/>
        <end position="20"/>
    </location>
</feature>
<evidence type="ECO:0000256" key="1">
    <source>
        <dbReference type="SAM" id="SignalP"/>
    </source>
</evidence>
<dbReference type="Proteomes" id="UP001153620">
    <property type="component" value="Chromosome 1"/>
</dbReference>
<reference evidence="2" key="1">
    <citation type="submission" date="2022-01" db="EMBL/GenBank/DDBJ databases">
        <authorList>
            <person name="King R."/>
        </authorList>
    </citation>
    <scope>NUCLEOTIDE SEQUENCE</scope>
</reference>
<evidence type="ECO:0000313" key="2">
    <source>
        <dbReference type="EMBL" id="CAG9799888.1"/>
    </source>
</evidence>
<protein>
    <submittedName>
        <fullName evidence="2">Uncharacterized protein</fullName>
    </submittedName>
</protein>
<accession>A0A9N9RMB2</accession>
<keyword evidence="3" id="KW-1185">Reference proteome</keyword>
<keyword evidence="1" id="KW-0732">Signal</keyword>
<sequence length="2131" mass="236607">MKILISIFCVILIADHAVLADYAQQSPKNQNENGPRRHKVKKCFPITKSTTISTTSASTSTTTASWPTNYELQQEITKGFLEFAPQLSQSQLQEFMNTFLDMNSHTQFWTSSQVSTISTLNAQIVINQATSHNTSNPPSSITFTDELKQQITSYILENDPNINSNDIMDIISILETMSTISMKYLTLDQLTQLTSYVVSSFTNNTITNGFISTTSASTSTTTASWPTNYELQQEITKGFLEFAPQLSQSQLQEFMNTFLDMNSHTQFWTSSQVSTISTLNAQIVINQATSHNTSNPPSSITFTDELKQQITSYILENDPNISSNDIMDIISILETMSTISMKYLTLDQLTQLTSYVVSSFTNNTITNGFISTTSASTSTTTASWPTNYELQQEITKGFLEFAPQLSQSQLQEFMNTFLDMNSHTQFWTSSQVSTISTLNAQIVINQATSHNTSNPPSSITFTDELKQQITSYILENDPNISSNDIMDIISILETMSTISMKYLTLDQLTQLTSYVVSSFTNNTITNGFISTTSASTSTTTASWPTNYELQQEITKGFLEFAPQLSQSQLQEFMNTFLDMNSHTQFWTSSQVSTISTLNAQIVINQATSHNTSNPPSSITFTDELKQQITSYILENDPNISSNDIMDIISILETMSTISMKYLTLDQLTQLTSYVVSSFTNNTITNGFISTTSASTSTTTASWPTNYELQQEITKGFLEFAPQLSQSQLQEFMNTFLDMNSHTQFWTSSQVSTISTLNAQIVINQATSHNTSNPPSSITFTDELKQQITSYILENDPNISSNDIMDIISILETMSTISMKYLTLDQLTQLTSYVVSSFTNNTITNGFISTTSASTSTTTASWPTNYELQQEITKGFLEFAPQLSQSQLQEFMNTFLDMNSHTQFWKSSQVSTISTLNAQIVINQATSHNTSNPPSSITFTDELKQQITSYILENDPNISSNDIMDIISILETMSTISLKYLTLDQLTQLTSYVVSSFTNNTITNGFISTTSASTSTTTASWPTNYELQQEITKGFLEFAPQLSQSQLQEFMNTFLDMNSHTQFWTSSQVSTISTLNAQIVINQATSHNTSNPPSSITFTDELKQQITSYILENDPNISSNDIMDIISILETMSTISMKYLTLDQLTQLTSYVVSSFTNNTITNGFISTTSASTSTTTASWPTNYELQQEITKGFLEFAPQLSQSQLQEFMNTFLDMNSHTQFWTSSQVSTISTLNAQIVINQATSHNTSNPPSSITFTDELKQQITSYILENDPNISSNDIMDIISILETMSTISMKYLTLDQLTQLTSYVVSSFTNNTITNGFISTTSASTSTTTASWPTNYELQQEITKGFLEFAPQLSQSQLQEFMNTFLDMNSHTQFWTSSQVSTISTLNAQIVINQATSHNTSNPPSSITFTDELKQQITSYILENDPNISSNDIMDIISILETMSTISMKYLTLDQLTQLTSYVVSSFTNNTITNGFISTTSASTSTTTASWPTNYELQQEITKGFLEFAPQLSQSQLQEFMNTFLDMNSHTQFWTSSQVSTISTLNAQIVINQATSHNTSNPPSSITFTDELKQQITSYILENDPNISSNDIMDIISILETMSTISMKYLTLDQLTQLTSYVVSSFTNNTITNGFISTTSASTSTTTASWPTNYELQQEITKGFLEFAPQLSQSQLQEFMNTFLDMNSHTQFWTSSQVSTISTLNAQIVINQATSHNTSNPPSSITFTDELKQQITSYILENDLNISSNDIMDIISILETMSTISMKYLTLDQLTQLTSYVVSSFTNNTITNGFISTTSASTSTTTASWPTNYELQQEITKGFLDFAPQLSQSQLQEFMNTFLDMNSHTQFWTSSQVSTISTLNAQIVINQATSHNTSNAPSSITFTDELKQQITSYILENDPNISSNDIMDIISILETMSTISMKYLTLDQLTQLTSYVVSSFTNNTITNGFISTTSASTSTTSSSSSTSSTTTAITASTISPAINQQVSNTLSQLAPNLSPTQIQNLLTAIQTLYQTFYFTPLESIIVSPGLGTFYLTHSGPYVVVSGTTAAYTDADKLSITSFFNVWVPRMTASEIQLYIINMQKVSYYSQSITALEALALAPAIAQIFTNQANSQTTTVKA</sequence>
<gene>
    <name evidence="2" type="ORF">CHIRRI_LOCUS2846</name>
</gene>
<dbReference type="EMBL" id="OU895877">
    <property type="protein sequence ID" value="CAG9799888.1"/>
    <property type="molecule type" value="Genomic_DNA"/>
</dbReference>